<keyword evidence="3" id="KW-1185">Reference proteome</keyword>
<name>A0A1H0VJC2_9CLOT</name>
<gene>
    <name evidence="2" type="ORF">SAMN04488529_11716</name>
</gene>
<sequence length="228" mass="26703">MFKAYDAFSKIVYSGNITDRNRWLCDNKWALLIESSSKLNDAIKLLLKLIPMKTCQYLYTRLYERNSKAYTRVTKLIGGGIDNANRKNIIDSIENKYGYDYNIYSTSIRPASALYKFMLQNEEIDVDGSKYSVSMCDKLHFIVSGYIYTLRNDTMHGNNISITKSSKTNMSTYANNYYSFLFMYYLVIILMLDKYSSDYNMNKYEELAENIKQNVELYKELFGNHIGR</sequence>
<evidence type="ECO:0000313" key="2">
    <source>
        <dbReference type="EMBL" id="SDP78443.1"/>
    </source>
</evidence>
<organism evidence="2 3">
    <name type="scientific">Clostridium gasigenes</name>
    <dbReference type="NCBI Taxonomy" id="94869"/>
    <lineage>
        <taxon>Bacteria</taxon>
        <taxon>Bacillati</taxon>
        <taxon>Bacillota</taxon>
        <taxon>Clostridia</taxon>
        <taxon>Eubacteriales</taxon>
        <taxon>Clostridiaceae</taxon>
        <taxon>Clostridium</taxon>
    </lineage>
</organism>
<accession>A0A1H0VJC2</accession>
<dbReference type="EMBL" id="FNJM01000017">
    <property type="protein sequence ID" value="SDP78443.1"/>
    <property type="molecule type" value="Genomic_DNA"/>
</dbReference>
<reference evidence="2 3" key="1">
    <citation type="submission" date="2016-10" db="EMBL/GenBank/DDBJ databases">
        <authorList>
            <person name="de Groot N.N."/>
        </authorList>
    </citation>
    <scope>NUCLEOTIDE SEQUENCE [LARGE SCALE GENOMIC DNA]</scope>
    <source>
        <strain evidence="2 3">DSM 12272</strain>
    </source>
</reference>
<protein>
    <submittedName>
        <fullName evidence="2">Uncharacterized protein</fullName>
    </submittedName>
</protein>
<keyword evidence="1" id="KW-0472">Membrane</keyword>
<dbReference type="Proteomes" id="UP000198597">
    <property type="component" value="Unassembled WGS sequence"/>
</dbReference>
<evidence type="ECO:0000256" key="1">
    <source>
        <dbReference type="SAM" id="Phobius"/>
    </source>
</evidence>
<keyword evidence="1" id="KW-1133">Transmembrane helix</keyword>
<keyword evidence="1" id="KW-0812">Transmembrane</keyword>
<feature type="transmembrane region" description="Helical" evidence="1">
    <location>
        <begin position="177"/>
        <end position="193"/>
    </location>
</feature>
<dbReference type="AlphaFoldDB" id="A0A1H0VJC2"/>
<evidence type="ECO:0000313" key="3">
    <source>
        <dbReference type="Proteomes" id="UP000198597"/>
    </source>
</evidence>
<proteinExistence type="predicted"/>